<dbReference type="EMBL" id="FXZG01000008">
    <property type="protein sequence ID" value="SMX81501.1"/>
    <property type="molecule type" value="Genomic_DNA"/>
</dbReference>
<evidence type="ECO:0000313" key="3">
    <source>
        <dbReference type="Proteomes" id="UP000234289"/>
    </source>
</evidence>
<dbReference type="Proteomes" id="UP000234289">
    <property type="component" value="Unassembled WGS sequence"/>
</dbReference>
<sequence>MKNLRLFLAVTTVASVLITIAAGLTLGPVWATVIGTICVVATIVFSDYVLIKSNQTTLQRLTGVQKQNERILQSLWSLQQKAEGQRWVLSEQTSQLSAILKQLSEPNESPQAIVDLRRQVERTLRMAEVQQAEAVRKQKMELDRNLEQIFIDDPAVEICRDSQDGEVK</sequence>
<keyword evidence="1" id="KW-0472">Membrane</keyword>
<accession>A0A2H1J288</accession>
<gene>
    <name evidence="2" type="ORF">BAUR920_01649</name>
</gene>
<proteinExistence type="predicted"/>
<evidence type="ECO:0000256" key="1">
    <source>
        <dbReference type="SAM" id="Phobius"/>
    </source>
</evidence>
<protein>
    <submittedName>
        <fullName evidence="2">Uncharacterized protein</fullName>
    </submittedName>
</protein>
<keyword evidence="1" id="KW-0812">Transmembrane</keyword>
<dbReference type="AlphaFoldDB" id="A0A2H1J288"/>
<keyword evidence="1" id="KW-1133">Transmembrane helix</keyword>
<reference evidence="3" key="1">
    <citation type="submission" date="2017-03" db="EMBL/GenBank/DDBJ databases">
        <authorList>
            <person name="Monnet C."/>
        </authorList>
    </citation>
    <scope>NUCLEOTIDE SEQUENCE [LARGE SCALE GENOMIC DNA]</scope>
    <source>
        <strain evidence="3">CNRZ 920</strain>
    </source>
</reference>
<evidence type="ECO:0000313" key="2">
    <source>
        <dbReference type="EMBL" id="SMX81501.1"/>
    </source>
</evidence>
<organism evidence="2 3">
    <name type="scientific">Brevibacterium aurantiacum</name>
    <dbReference type="NCBI Taxonomy" id="273384"/>
    <lineage>
        <taxon>Bacteria</taxon>
        <taxon>Bacillati</taxon>
        <taxon>Actinomycetota</taxon>
        <taxon>Actinomycetes</taxon>
        <taxon>Micrococcales</taxon>
        <taxon>Brevibacteriaceae</taxon>
        <taxon>Brevibacterium</taxon>
    </lineage>
</organism>
<feature type="transmembrane region" description="Helical" evidence="1">
    <location>
        <begin position="31"/>
        <end position="51"/>
    </location>
</feature>
<name>A0A2H1J288_BREAU</name>